<proteinExistence type="predicted"/>
<keyword evidence="2 3" id="KW-0807">Transducer</keyword>
<keyword evidence="8" id="KW-1185">Reference proteome</keyword>
<evidence type="ECO:0000256" key="4">
    <source>
        <dbReference type="SAM" id="Coils"/>
    </source>
</evidence>
<evidence type="ECO:0000313" key="7">
    <source>
        <dbReference type="EMBL" id="MBP0048443.1"/>
    </source>
</evidence>
<feature type="transmembrane region" description="Helical" evidence="5">
    <location>
        <begin position="26"/>
        <end position="46"/>
    </location>
</feature>
<evidence type="ECO:0000259" key="6">
    <source>
        <dbReference type="PROSITE" id="PS50111"/>
    </source>
</evidence>
<comment type="caution">
    <text evidence="7">The sequence shown here is derived from an EMBL/GenBank/DDBJ whole genome shotgun (WGS) entry which is preliminary data.</text>
</comment>
<evidence type="ECO:0000256" key="1">
    <source>
        <dbReference type="ARBA" id="ARBA00004370"/>
    </source>
</evidence>
<dbReference type="PANTHER" id="PTHR32089:SF112">
    <property type="entry name" value="LYSOZYME-LIKE PROTEIN-RELATED"/>
    <property type="match status" value="1"/>
</dbReference>
<dbReference type="Pfam" id="PF00015">
    <property type="entry name" value="MCPsignal"/>
    <property type="match status" value="1"/>
</dbReference>
<feature type="transmembrane region" description="Helical" evidence="5">
    <location>
        <begin position="52"/>
        <end position="71"/>
    </location>
</feature>
<organism evidence="7 8">
    <name type="scientific">Marinobacterium alkalitolerans</name>
    <dbReference type="NCBI Taxonomy" id="1542925"/>
    <lineage>
        <taxon>Bacteria</taxon>
        <taxon>Pseudomonadati</taxon>
        <taxon>Pseudomonadota</taxon>
        <taxon>Gammaproteobacteria</taxon>
        <taxon>Oceanospirillales</taxon>
        <taxon>Oceanospirillaceae</taxon>
        <taxon>Marinobacterium</taxon>
    </lineage>
</organism>
<comment type="subcellular location">
    <subcellularLocation>
        <location evidence="1">Membrane</location>
    </subcellularLocation>
</comment>
<dbReference type="EMBL" id="JACVEW010000008">
    <property type="protein sequence ID" value="MBP0048443.1"/>
    <property type="molecule type" value="Genomic_DNA"/>
</dbReference>
<dbReference type="InterPro" id="IPR004089">
    <property type="entry name" value="MCPsignal_dom"/>
</dbReference>
<gene>
    <name evidence="7" type="ORF">H9C73_06820</name>
</gene>
<feature type="domain" description="Methyl-accepting transducer" evidence="6">
    <location>
        <begin position="160"/>
        <end position="339"/>
    </location>
</feature>
<name>A0ABS3Z9R7_9GAMM</name>
<reference evidence="7 8" key="1">
    <citation type="submission" date="2020-09" db="EMBL/GenBank/DDBJ databases">
        <authorList>
            <person name="Tanuku N.R.S."/>
        </authorList>
    </citation>
    <scope>NUCLEOTIDE SEQUENCE [LARGE SCALE GENOMIC DNA]</scope>
    <source>
        <strain evidence="7 8">AK62</strain>
    </source>
</reference>
<keyword evidence="5" id="KW-1133">Transmembrane helix</keyword>
<dbReference type="PROSITE" id="PS50111">
    <property type="entry name" value="CHEMOTAXIS_TRANSDUC_2"/>
    <property type="match status" value="1"/>
</dbReference>
<protein>
    <recommendedName>
        <fullName evidence="6">Methyl-accepting transducer domain-containing protein</fullName>
    </recommendedName>
</protein>
<dbReference type="Gene3D" id="1.10.287.950">
    <property type="entry name" value="Methyl-accepting chemotaxis protein"/>
    <property type="match status" value="1"/>
</dbReference>
<dbReference type="Proteomes" id="UP000810171">
    <property type="component" value="Unassembled WGS sequence"/>
</dbReference>
<feature type="coiled-coil region" evidence="4">
    <location>
        <begin position="265"/>
        <end position="292"/>
    </location>
</feature>
<evidence type="ECO:0000256" key="5">
    <source>
        <dbReference type="SAM" id="Phobius"/>
    </source>
</evidence>
<accession>A0ABS3Z9R7</accession>
<evidence type="ECO:0000313" key="8">
    <source>
        <dbReference type="Proteomes" id="UP000810171"/>
    </source>
</evidence>
<evidence type="ECO:0000256" key="3">
    <source>
        <dbReference type="PROSITE-ProRule" id="PRU00284"/>
    </source>
</evidence>
<evidence type="ECO:0000256" key="2">
    <source>
        <dbReference type="ARBA" id="ARBA00023224"/>
    </source>
</evidence>
<keyword evidence="5" id="KW-0812">Transmembrane</keyword>
<keyword evidence="5" id="KW-0472">Membrane</keyword>
<keyword evidence="4" id="KW-0175">Coiled coil</keyword>
<dbReference type="SUPFAM" id="SSF58104">
    <property type="entry name" value="Methyl-accepting chemotaxis protein (MCP) signaling domain"/>
    <property type="match status" value="1"/>
</dbReference>
<sequence>MSESATTAGYSRFNSRNANGTAKEKSVCFFIAVVIILNVMTLLFTLFNGELLVLPALVLSTIALALMLGSGKRKSSVQVDRSPEDRVQAQSADDVKSECLNPSLKTILPVYRQLLAEGRLTMEESVTDLTERFDRLNNILNVALNTDDQSGFETRQKALTEVTQSARNTFQELMGSLEDSEQRDAHTCSMIEQLSEHNNSLVGFSDVVRDIADRINLLALNAAIEAARAGEHGRGFAVVASEVRALAKQSSEAGDEIQKVVKTVNQQINKILEQAQENLSLSNEARANKNETIHRTINNIDQHVSIISSDAQALLQLKDDVSDEVSMVIMRLQFQDELSQMITHLDESIIEIEQWLEKDNIKQSPDFRQHLRQLATTDLERALLDGRPVSRSGSQDSDDELTFF</sequence>
<dbReference type="SMART" id="SM00283">
    <property type="entry name" value="MA"/>
    <property type="match status" value="1"/>
</dbReference>
<dbReference type="PANTHER" id="PTHR32089">
    <property type="entry name" value="METHYL-ACCEPTING CHEMOTAXIS PROTEIN MCPB"/>
    <property type="match status" value="1"/>
</dbReference>